<dbReference type="AlphaFoldDB" id="A0A2P4XJ25"/>
<dbReference type="OrthoDB" id="113225at2759"/>
<proteinExistence type="predicted"/>
<protein>
    <submittedName>
        <fullName evidence="1">Heat shock protein Hsp90</fullName>
    </submittedName>
</protein>
<sequence>MSPMDTAGEERLRQARACIRKTFGPGGSGRRTKRTLEMAGEAPTPAKTPRTKLRQRIAKASQLSTEHLFFQEFGSSEELMKEEFDLARPAGYPSNQYAARDAAGDFRLSIHQRSTGTIIDKCESIDATHTYPNAAKGG</sequence>
<evidence type="ECO:0000313" key="1">
    <source>
        <dbReference type="EMBL" id="POM65537.1"/>
    </source>
</evidence>
<evidence type="ECO:0000313" key="2">
    <source>
        <dbReference type="Proteomes" id="UP000237271"/>
    </source>
</evidence>
<name>A0A2P4XJ25_9STRA</name>
<reference evidence="1 2" key="1">
    <citation type="journal article" date="2017" name="Genome Biol. Evol.">
        <title>Phytophthora megakarya and P. palmivora, closely related causal agents of cacao black pod rot, underwent increases in genome sizes and gene numbers by different mechanisms.</title>
        <authorList>
            <person name="Ali S.S."/>
            <person name="Shao J."/>
            <person name="Lary D.J."/>
            <person name="Kronmiller B."/>
            <person name="Shen D."/>
            <person name="Strem M.D."/>
            <person name="Amoako-Attah I."/>
            <person name="Akrofi A.Y."/>
            <person name="Begoude B.A."/>
            <person name="Ten Hoopen G.M."/>
            <person name="Coulibaly K."/>
            <person name="Kebe B.I."/>
            <person name="Melnick R.L."/>
            <person name="Guiltinan M.J."/>
            <person name="Tyler B.M."/>
            <person name="Meinhardt L.W."/>
            <person name="Bailey B.A."/>
        </authorList>
    </citation>
    <scope>NUCLEOTIDE SEQUENCE [LARGE SCALE GENOMIC DNA]</scope>
    <source>
        <strain evidence="2">sbr112.9</strain>
    </source>
</reference>
<keyword evidence="1" id="KW-0346">Stress response</keyword>
<gene>
    <name evidence="1" type="ORF">PHPALM_18731</name>
</gene>
<dbReference type="Proteomes" id="UP000237271">
    <property type="component" value="Unassembled WGS sequence"/>
</dbReference>
<dbReference type="EMBL" id="NCKW01010109">
    <property type="protein sequence ID" value="POM65537.1"/>
    <property type="molecule type" value="Genomic_DNA"/>
</dbReference>
<accession>A0A2P4XJ25</accession>
<keyword evidence="2" id="KW-1185">Reference proteome</keyword>
<organism evidence="1 2">
    <name type="scientific">Phytophthora palmivora</name>
    <dbReference type="NCBI Taxonomy" id="4796"/>
    <lineage>
        <taxon>Eukaryota</taxon>
        <taxon>Sar</taxon>
        <taxon>Stramenopiles</taxon>
        <taxon>Oomycota</taxon>
        <taxon>Peronosporomycetes</taxon>
        <taxon>Peronosporales</taxon>
        <taxon>Peronosporaceae</taxon>
        <taxon>Phytophthora</taxon>
    </lineage>
</organism>
<comment type="caution">
    <text evidence="1">The sequence shown here is derived from an EMBL/GenBank/DDBJ whole genome shotgun (WGS) entry which is preliminary data.</text>
</comment>